<comment type="caution">
    <text evidence="2">The sequence shown here is derived from an EMBL/GenBank/DDBJ whole genome shotgun (WGS) entry which is preliminary data.</text>
</comment>
<reference evidence="2 3" key="1">
    <citation type="submission" date="2019-07" db="EMBL/GenBank/DDBJ databases">
        <title>Whole genome shotgun sequence of Enterococcus thailandicus NBRC 101867.</title>
        <authorList>
            <person name="Hosoyama A."/>
            <person name="Uohara A."/>
            <person name="Ohji S."/>
            <person name="Ichikawa N."/>
        </authorList>
    </citation>
    <scope>NUCLEOTIDE SEQUENCE [LARGE SCALE GENOMIC DNA]</scope>
    <source>
        <strain evidence="2 3">NBRC 101867</strain>
    </source>
</reference>
<name>A0A510WG95_ENTTH</name>
<evidence type="ECO:0000313" key="2">
    <source>
        <dbReference type="EMBL" id="GEK38189.1"/>
    </source>
</evidence>
<proteinExistence type="predicted"/>
<accession>A0A510WG95</accession>
<evidence type="ECO:0000256" key="1">
    <source>
        <dbReference type="SAM" id="SignalP"/>
    </source>
</evidence>
<feature type="chain" id="PRO_5038557257" description="WxL domain-containing protein" evidence="1">
    <location>
        <begin position="22"/>
        <end position="135"/>
    </location>
</feature>
<evidence type="ECO:0008006" key="4">
    <source>
        <dbReference type="Google" id="ProtNLM"/>
    </source>
</evidence>
<dbReference type="EMBL" id="BJUG01000019">
    <property type="protein sequence ID" value="GEK38189.1"/>
    <property type="molecule type" value="Genomic_DNA"/>
</dbReference>
<sequence>MKKAFIPVCTLLLLISLGAPAISNAEETSVKSTSSKELLFNGFVQFTPEIVEDGIQPRIKVANLKYKTQAFFIRANASSPWVLQSEQVFSTTEVRYNTGWRTEYRIDSVKEYPANEAGEPNVLRFENRTYKYTGY</sequence>
<dbReference type="RefSeq" id="WP_071869361.1">
    <property type="nucleotide sequence ID" value="NZ_BJUG01000019.1"/>
</dbReference>
<protein>
    <recommendedName>
        <fullName evidence="4">WxL domain-containing protein</fullName>
    </recommendedName>
</protein>
<dbReference type="AlphaFoldDB" id="A0A510WG95"/>
<evidence type="ECO:0000313" key="3">
    <source>
        <dbReference type="Proteomes" id="UP000321361"/>
    </source>
</evidence>
<keyword evidence="1" id="KW-0732">Signal</keyword>
<organism evidence="2 3">
    <name type="scientific">Enterococcus thailandicus</name>
    <dbReference type="NCBI Taxonomy" id="417368"/>
    <lineage>
        <taxon>Bacteria</taxon>
        <taxon>Bacillati</taxon>
        <taxon>Bacillota</taxon>
        <taxon>Bacilli</taxon>
        <taxon>Lactobacillales</taxon>
        <taxon>Enterococcaceae</taxon>
        <taxon>Enterococcus</taxon>
    </lineage>
</organism>
<dbReference type="Proteomes" id="UP000321361">
    <property type="component" value="Unassembled WGS sequence"/>
</dbReference>
<feature type="signal peptide" evidence="1">
    <location>
        <begin position="1"/>
        <end position="21"/>
    </location>
</feature>
<gene>
    <name evidence="2" type="ORF">ETH01_24760</name>
</gene>